<dbReference type="Gene3D" id="1.20.1280.50">
    <property type="match status" value="1"/>
</dbReference>
<proteinExistence type="predicted"/>
<evidence type="ECO:0000313" key="2">
    <source>
        <dbReference type="Proteomes" id="UP000290288"/>
    </source>
</evidence>
<evidence type="ECO:0000313" key="1">
    <source>
        <dbReference type="EMBL" id="RXW13845.1"/>
    </source>
</evidence>
<keyword evidence="2" id="KW-1185">Reference proteome</keyword>
<sequence>MHQLARLQNPINFVGVGDRISTETLVLIFQFIEFHDNRSQLETAGLVCRRWRDVLLANPQFWSGTSVTLEGKLGGSPEAVKHYLESMITSLKTWYQRARGRPLTLSLFVAVSKTSWPTQLLNSYLVSEKNWAKLEFHVGSSSRANARWLDNLFGTAMRHYIKRRSPCWPMLQNLDVSSTGSLSGPSLNFNKICPKLRDLKFQVIRWQLDAEDPFPLRSLSRLELSGRAPQMTLPLFFFILQHGNNLEYLALLGLDITPEPPSAPSAYPLICHDRLRHLVVAHVHSTMSLLRKVILPSLTTFELKGPNLKEIPLDISTSQVVQELVLPTVQTLVLKVSSLHDGIFEDIEDRSLLPNLHAISFDLPQELKGHQCKWIKAFREFVERPNRCTPSTICLFGRFAELQKSLGFVELQKSLGWSNSSAQDSQPMSAQLHGYDLAGTNGHGVHEAFLTYDRRKLLYARIGARSYVCRKFPNA</sequence>
<dbReference type="SUPFAM" id="SSF52058">
    <property type="entry name" value="L domain-like"/>
    <property type="match status" value="1"/>
</dbReference>
<protein>
    <submittedName>
        <fullName evidence="1">Uncharacterized protein</fullName>
    </submittedName>
</protein>
<organism evidence="1 2">
    <name type="scientific">Candolleomyces aberdarensis</name>
    <dbReference type="NCBI Taxonomy" id="2316362"/>
    <lineage>
        <taxon>Eukaryota</taxon>
        <taxon>Fungi</taxon>
        <taxon>Dikarya</taxon>
        <taxon>Basidiomycota</taxon>
        <taxon>Agaricomycotina</taxon>
        <taxon>Agaricomycetes</taxon>
        <taxon>Agaricomycetidae</taxon>
        <taxon>Agaricales</taxon>
        <taxon>Agaricineae</taxon>
        <taxon>Psathyrellaceae</taxon>
        <taxon>Candolleomyces</taxon>
    </lineage>
</organism>
<dbReference type="SUPFAM" id="SSF81383">
    <property type="entry name" value="F-box domain"/>
    <property type="match status" value="1"/>
</dbReference>
<dbReference type="OrthoDB" id="2817897at2759"/>
<comment type="caution">
    <text evidence="1">The sequence shown here is derived from an EMBL/GenBank/DDBJ whole genome shotgun (WGS) entry which is preliminary data.</text>
</comment>
<dbReference type="InterPro" id="IPR032675">
    <property type="entry name" value="LRR_dom_sf"/>
</dbReference>
<reference evidence="1 2" key="1">
    <citation type="submission" date="2019-01" db="EMBL/GenBank/DDBJ databases">
        <title>Draft genome sequence of Psathyrella aberdarensis IHI B618.</title>
        <authorList>
            <person name="Buettner E."/>
            <person name="Kellner H."/>
        </authorList>
    </citation>
    <scope>NUCLEOTIDE SEQUENCE [LARGE SCALE GENOMIC DNA]</scope>
    <source>
        <strain evidence="1 2">IHI B618</strain>
    </source>
</reference>
<accession>A0A4Q2D6Q9</accession>
<gene>
    <name evidence="1" type="ORF">EST38_g12008</name>
</gene>
<dbReference type="Proteomes" id="UP000290288">
    <property type="component" value="Unassembled WGS sequence"/>
</dbReference>
<dbReference type="AlphaFoldDB" id="A0A4Q2D6Q9"/>
<dbReference type="Gene3D" id="3.80.10.10">
    <property type="entry name" value="Ribonuclease Inhibitor"/>
    <property type="match status" value="1"/>
</dbReference>
<dbReference type="InterPro" id="IPR036047">
    <property type="entry name" value="F-box-like_dom_sf"/>
</dbReference>
<name>A0A4Q2D6Q9_9AGAR</name>
<dbReference type="EMBL" id="SDEE01000817">
    <property type="protein sequence ID" value="RXW13845.1"/>
    <property type="molecule type" value="Genomic_DNA"/>
</dbReference>